<reference evidence="1" key="2">
    <citation type="submission" date="2020-09" db="EMBL/GenBank/DDBJ databases">
        <authorList>
            <person name="Sun Q."/>
            <person name="Ohkuma M."/>
        </authorList>
    </citation>
    <scope>NUCLEOTIDE SEQUENCE</scope>
    <source>
        <strain evidence="1">JCM 3313</strain>
    </source>
</reference>
<keyword evidence="2" id="KW-1185">Reference proteome</keyword>
<dbReference type="EMBL" id="BMRG01000003">
    <property type="protein sequence ID" value="GGP46017.1"/>
    <property type="molecule type" value="Genomic_DNA"/>
</dbReference>
<dbReference type="AlphaFoldDB" id="A0A918ED84"/>
<dbReference type="Proteomes" id="UP000639606">
    <property type="component" value="Unassembled WGS sequence"/>
</dbReference>
<accession>A0A918ED84</accession>
<sequence length="117" mass="12080">MNDHGIQVGGDATGNFVIGDHNTTGDVVTGPRADALAEARALLAALRAEVAANPEGTPGRESALDTLDDLDAELAEPRPSPPRAQRLLDRLSQRLTGGLATATSAVELAEKVQALFA</sequence>
<protein>
    <submittedName>
        <fullName evidence="1">Uncharacterized protein</fullName>
    </submittedName>
</protein>
<dbReference type="RefSeq" id="WP_189222655.1">
    <property type="nucleotide sequence ID" value="NZ_BMRG01000003.1"/>
</dbReference>
<comment type="caution">
    <text evidence="1">The sequence shown here is derived from an EMBL/GenBank/DDBJ whole genome shotgun (WGS) entry which is preliminary data.</text>
</comment>
<gene>
    <name evidence="1" type="ORF">GCM10010185_17050</name>
</gene>
<evidence type="ECO:0000313" key="2">
    <source>
        <dbReference type="Proteomes" id="UP000639606"/>
    </source>
</evidence>
<organism evidence="1 2">
    <name type="scientific">Saccharothrix coeruleofusca</name>
    <dbReference type="NCBI Taxonomy" id="33919"/>
    <lineage>
        <taxon>Bacteria</taxon>
        <taxon>Bacillati</taxon>
        <taxon>Actinomycetota</taxon>
        <taxon>Actinomycetes</taxon>
        <taxon>Pseudonocardiales</taxon>
        <taxon>Pseudonocardiaceae</taxon>
        <taxon>Saccharothrix</taxon>
    </lineage>
</organism>
<evidence type="ECO:0000313" key="1">
    <source>
        <dbReference type="EMBL" id="GGP46017.1"/>
    </source>
</evidence>
<reference evidence="1" key="1">
    <citation type="journal article" date="2014" name="Int. J. Syst. Evol. Microbiol.">
        <title>Complete genome sequence of Corynebacterium casei LMG S-19264T (=DSM 44701T), isolated from a smear-ripened cheese.</title>
        <authorList>
            <consortium name="US DOE Joint Genome Institute (JGI-PGF)"/>
            <person name="Walter F."/>
            <person name="Albersmeier A."/>
            <person name="Kalinowski J."/>
            <person name="Ruckert C."/>
        </authorList>
    </citation>
    <scope>NUCLEOTIDE SEQUENCE</scope>
    <source>
        <strain evidence="1">JCM 3313</strain>
    </source>
</reference>
<name>A0A918ED84_9PSEU</name>
<proteinExistence type="predicted"/>